<dbReference type="AlphaFoldDB" id="A0A514BMW0"/>
<name>A0A514BMW0_9GAMM</name>
<reference evidence="2 3" key="1">
    <citation type="submission" date="2019-06" db="EMBL/GenBank/DDBJ databases">
        <title>Lysobacter alkalisoli sp. nov. isolated from saline-alkali soil.</title>
        <authorList>
            <person name="Sun J.-Q."/>
            <person name="Xu L."/>
        </authorList>
    </citation>
    <scope>NUCLEOTIDE SEQUENCE [LARGE SCALE GENOMIC DNA]</scope>
    <source>
        <strain evidence="2 3">SJ-36</strain>
    </source>
</reference>
<evidence type="ECO:0000256" key="1">
    <source>
        <dbReference type="SAM" id="SignalP"/>
    </source>
</evidence>
<dbReference type="Proteomes" id="UP000317199">
    <property type="component" value="Chromosome"/>
</dbReference>
<sequence>MKQQYRLLGLCMALALGTSACTVEGNAKYTGGGTLPSAGGTGKAVLNINADTCDGNENARGRIKYADRTAIDFENVGGVKLTAELLKAGICSTDNDMSSLDPNDSECIEEGWPSVYGAYTSTNPAAPGSGKFRASFYSQRDGALGGLDKNVVLIKDISLVDGPYHGYFNHGVMNGNVQTHACAADTDAGSEG</sequence>
<evidence type="ECO:0000313" key="2">
    <source>
        <dbReference type="EMBL" id="QDH68717.1"/>
    </source>
</evidence>
<dbReference type="KEGG" id="lyj:FKV23_00245"/>
<dbReference type="PROSITE" id="PS51257">
    <property type="entry name" value="PROKAR_LIPOPROTEIN"/>
    <property type="match status" value="1"/>
</dbReference>
<dbReference type="EMBL" id="CP041242">
    <property type="protein sequence ID" value="QDH68717.1"/>
    <property type="molecule type" value="Genomic_DNA"/>
</dbReference>
<accession>A0A514BMW0</accession>
<dbReference type="RefSeq" id="WP_141622060.1">
    <property type="nucleotide sequence ID" value="NZ_CP041242.1"/>
</dbReference>
<keyword evidence="3" id="KW-1185">Reference proteome</keyword>
<evidence type="ECO:0000313" key="3">
    <source>
        <dbReference type="Proteomes" id="UP000317199"/>
    </source>
</evidence>
<protein>
    <submittedName>
        <fullName evidence="2">Uncharacterized protein</fullName>
    </submittedName>
</protein>
<dbReference type="OrthoDB" id="5731675at2"/>
<organism evidence="2 3">
    <name type="scientific">Marilutibacter alkalisoli</name>
    <dbReference type="NCBI Taxonomy" id="2591633"/>
    <lineage>
        <taxon>Bacteria</taxon>
        <taxon>Pseudomonadati</taxon>
        <taxon>Pseudomonadota</taxon>
        <taxon>Gammaproteobacteria</taxon>
        <taxon>Lysobacterales</taxon>
        <taxon>Lysobacteraceae</taxon>
        <taxon>Marilutibacter</taxon>
    </lineage>
</organism>
<feature type="signal peptide" evidence="1">
    <location>
        <begin position="1"/>
        <end position="22"/>
    </location>
</feature>
<proteinExistence type="predicted"/>
<gene>
    <name evidence="2" type="ORF">FKV23_00245</name>
</gene>
<keyword evidence="1" id="KW-0732">Signal</keyword>
<feature type="chain" id="PRO_5021752185" evidence="1">
    <location>
        <begin position="23"/>
        <end position="192"/>
    </location>
</feature>